<comment type="caution">
    <text evidence="12">Lacks conserved residue(s) required for the propagation of feature annotation.</text>
</comment>
<comment type="similarity">
    <text evidence="12 13">Belongs to the DnaG primase family.</text>
</comment>
<dbReference type="Pfam" id="PF13155">
    <property type="entry name" value="Toprim_2"/>
    <property type="match status" value="1"/>
</dbReference>
<feature type="zinc finger region" description="CHC2-type" evidence="14">
    <location>
        <begin position="36"/>
        <end position="61"/>
    </location>
</feature>
<dbReference type="GO" id="GO:0008270">
    <property type="term" value="F:zinc ion binding"/>
    <property type="evidence" value="ECO:0007669"/>
    <property type="project" value="UniProtKB-KW"/>
</dbReference>
<keyword evidence="7 14" id="KW-0863">Zinc-finger</keyword>
<evidence type="ECO:0000256" key="2">
    <source>
        <dbReference type="ARBA" id="ARBA00022515"/>
    </source>
</evidence>
<sequence length="589" mass="65694">MLSSPVEEIKNRLDIVEVIGGYLKLQKAGVNYRAVCPFHSEKSPSFFVSPSRQIWHCFGGCSEGGDMFKFVMKIEGVEFADALRQLAQKAGVELHRLDPQFARMQTERQKLGELCELACEFFQKQLQGSAAGKEAVAYLAKRGLAPQGMEKWRLGYAPDTSNSLSAFLRSRGYDETQIVNAGLGIRASSGMRDRFQSRIMFPVFDLNSQVVGFGGRIFGNPPAGPPTGGAKYLNTPNTLLYDKGRILYGLDKAKIAIRRQDACIVVEGYMDAIMASQAGSENVVATSGTAFTSMQLQILKRYSTNLLTAFDMDAAGDNATRRGVELALTHGFDVKVIPMPDKDPADTVLENVALWKEALERARSLLEHSFEIQLKKFDKTSAEGKRKIAEELLPLIKRIVNRIEQAHWVGLLAKELKISEESIRAEMERGAGDSSTAQEPSEVVDARKEKKSRKELLEERALALFLQEPSFEILQEEYFQYFSLGNQDILEGIKSHMPFDLAKASEVFEKDVVDFLQYTGLRGEVEEEDPPAGGLGEELRACLQELQMLSLRKHLDRIIGELKEAEAAKDTEKINTLLAEFQEVSKQVQ</sequence>
<accession>A0A1G2QWE1</accession>
<dbReference type="InterPro" id="IPR037068">
    <property type="entry name" value="DNA_primase_core_N_sf"/>
</dbReference>
<dbReference type="InterPro" id="IPR034151">
    <property type="entry name" value="TOPRIM_DnaG_bac"/>
</dbReference>
<dbReference type="SUPFAM" id="SSF56731">
    <property type="entry name" value="DNA primase core"/>
    <property type="match status" value="1"/>
</dbReference>
<dbReference type="SMART" id="SM00400">
    <property type="entry name" value="ZnF_CHCC"/>
    <property type="match status" value="1"/>
</dbReference>
<comment type="function">
    <text evidence="12 13">RNA polymerase that catalyzes the synthesis of short RNA molecules used as primers for DNA polymerase during DNA replication.</text>
</comment>
<dbReference type="InterPro" id="IPR019475">
    <property type="entry name" value="DNA_primase_DnaB-bd"/>
</dbReference>
<keyword evidence="11 12" id="KW-0804">Transcription</keyword>
<evidence type="ECO:0000256" key="10">
    <source>
        <dbReference type="ARBA" id="ARBA00023125"/>
    </source>
</evidence>
<dbReference type="InterPro" id="IPR006171">
    <property type="entry name" value="TOPRIM_dom"/>
</dbReference>
<organism evidence="18 19">
    <name type="scientific">Candidatus Wildermuthbacteria bacterium RIFCSPHIGHO2_01_FULL_48_27b</name>
    <dbReference type="NCBI Taxonomy" id="1802447"/>
    <lineage>
        <taxon>Bacteria</taxon>
        <taxon>Candidatus Wildermuthiibacteriota</taxon>
    </lineage>
</organism>
<evidence type="ECO:0000256" key="6">
    <source>
        <dbReference type="ARBA" id="ARBA00022723"/>
    </source>
</evidence>
<evidence type="ECO:0000256" key="16">
    <source>
        <dbReference type="SAM" id="MobiDB-lite"/>
    </source>
</evidence>
<comment type="caution">
    <text evidence="18">The sequence shown here is derived from an EMBL/GenBank/DDBJ whole genome shotgun (WGS) entry which is preliminary data.</text>
</comment>
<feature type="region of interest" description="Disordered" evidence="16">
    <location>
        <begin position="427"/>
        <end position="449"/>
    </location>
</feature>
<dbReference type="Gene3D" id="3.90.980.10">
    <property type="entry name" value="DNA primase, catalytic core, N-terminal domain"/>
    <property type="match status" value="1"/>
</dbReference>
<dbReference type="FunFam" id="3.90.580.10:FF:000001">
    <property type="entry name" value="DNA primase"/>
    <property type="match status" value="1"/>
</dbReference>
<evidence type="ECO:0000256" key="4">
    <source>
        <dbReference type="ARBA" id="ARBA00022695"/>
    </source>
</evidence>
<dbReference type="GO" id="GO:0003899">
    <property type="term" value="F:DNA-directed RNA polymerase activity"/>
    <property type="evidence" value="ECO:0007669"/>
    <property type="project" value="UniProtKB-UniRule"/>
</dbReference>
<evidence type="ECO:0000313" key="19">
    <source>
        <dbReference type="Proteomes" id="UP000178170"/>
    </source>
</evidence>
<dbReference type="GO" id="GO:0005737">
    <property type="term" value="C:cytoplasm"/>
    <property type="evidence" value="ECO:0007669"/>
    <property type="project" value="TreeGrafter"/>
</dbReference>
<gene>
    <name evidence="12" type="primary">dnaG</name>
    <name evidence="18" type="ORF">A2843_02535</name>
</gene>
<dbReference type="EC" id="2.7.7.101" evidence="12"/>
<dbReference type="InterPro" id="IPR050219">
    <property type="entry name" value="DnaG_primase"/>
</dbReference>
<dbReference type="AlphaFoldDB" id="A0A1G2QWE1"/>
<dbReference type="InterPro" id="IPR013264">
    <property type="entry name" value="DNAG_N"/>
</dbReference>
<dbReference type="SUPFAM" id="SSF57783">
    <property type="entry name" value="Zinc beta-ribbon"/>
    <property type="match status" value="1"/>
</dbReference>
<dbReference type="GO" id="GO:1990077">
    <property type="term" value="C:primosome complex"/>
    <property type="evidence" value="ECO:0007669"/>
    <property type="project" value="UniProtKB-KW"/>
</dbReference>
<dbReference type="Pfam" id="PF01807">
    <property type="entry name" value="Zn_ribbon_DnaG"/>
    <property type="match status" value="1"/>
</dbReference>
<evidence type="ECO:0000259" key="17">
    <source>
        <dbReference type="PROSITE" id="PS50880"/>
    </source>
</evidence>
<dbReference type="HAMAP" id="MF_00974">
    <property type="entry name" value="DNA_primase_DnaG"/>
    <property type="match status" value="1"/>
</dbReference>
<keyword evidence="9" id="KW-0460">Magnesium</keyword>
<protein>
    <recommendedName>
        <fullName evidence="12 13">DNA primase</fullName>
        <ecNumber evidence="12">2.7.7.101</ecNumber>
    </recommendedName>
</protein>
<evidence type="ECO:0000256" key="13">
    <source>
        <dbReference type="PIRNR" id="PIRNR002811"/>
    </source>
</evidence>
<dbReference type="GO" id="GO:0000428">
    <property type="term" value="C:DNA-directed RNA polymerase complex"/>
    <property type="evidence" value="ECO:0007669"/>
    <property type="project" value="UniProtKB-KW"/>
</dbReference>
<keyword evidence="2 12" id="KW-0639">Primosome</keyword>
<evidence type="ECO:0000256" key="5">
    <source>
        <dbReference type="ARBA" id="ARBA00022705"/>
    </source>
</evidence>
<evidence type="ECO:0000256" key="15">
    <source>
        <dbReference type="SAM" id="Coils"/>
    </source>
</evidence>
<keyword evidence="15" id="KW-0175">Coiled coil</keyword>
<keyword evidence="5 12" id="KW-0235">DNA replication</keyword>
<dbReference type="CDD" id="cd03364">
    <property type="entry name" value="TOPRIM_DnaG_primases"/>
    <property type="match status" value="1"/>
</dbReference>
<dbReference type="NCBIfam" id="TIGR01391">
    <property type="entry name" value="dnaG"/>
    <property type="match status" value="1"/>
</dbReference>
<comment type="cofactor">
    <cofactor evidence="13 14">
        <name>Zn(2+)</name>
        <dbReference type="ChEBI" id="CHEBI:29105"/>
    </cofactor>
    <text evidence="13 14">Binds 1 zinc ion per monomer.</text>
</comment>
<evidence type="ECO:0000256" key="14">
    <source>
        <dbReference type="PIRSR" id="PIRSR002811-1"/>
    </source>
</evidence>
<keyword evidence="4 12" id="KW-0548">Nucleotidyltransferase</keyword>
<dbReference type="GO" id="GO:0006269">
    <property type="term" value="P:DNA replication, synthesis of primer"/>
    <property type="evidence" value="ECO:0007669"/>
    <property type="project" value="UniProtKB-UniRule"/>
</dbReference>
<dbReference type="PANTHER" id="PTHR30313">
    <property type="entry name" value="DNA PRIMASE"/>
    <property type="match status" value="1"/>
</dbReference>
<dbReference type="InterPro" id="IPR002694">
    <property type="entry name" value="Znf_CHC2"/>
</dbReference>
<comment type="catalytic activity">
    <reaction evidence="12">
        <text>ssDNA + n NTP = ssDNA/pppN(pN)n-1 hybrid + (n-1) diphosphate.</text>
        <dbReference type="EC" id="2.7.7.101"/>
    </reaction>
</comment>
<feature type="coiled-coil region" evidence="15">
    <location>
        <begin position="548"/>
        <end position="575"/>
    </location>
</feature>
<dbReference type="Gene3D" id="3.40.1360.10">
    <property type="match status" value="1"/>
</dbReference>
<evidence type="ECO:0000256" key="1">
    <source>
        <dbReference type="ARBA" id="ARBA00022478"/>
    </source>
</evidence>
<feature type="domain" description="Toprim" evidence="17">
    <location>
        <begin position="261"/>
        <end position="342"/>
    </location>
</feature>
<evidence type="ECO:0000256" key="12">
    <source>
        <dbReference type="HAMAP-Rule" id="MF_00974"/>
    </source>
</evidence>
<proteinExistence type="inferred from homology"/>
<dbReference type="EMBL" id="MHTS01000017">
    <property type="protein sequence ID" value="OHA64332.1"/>
    <property type="molecule type" value="Genomic_DNA"/>
</dbReference>
<dbReference type="InterPro" id="IPR036977">
    <property type="entry name" value="DNA_primase_Znf_CHC2"/>
</dbReference>
<evidence type="ECO:0000256" key="7">
    <source>
        <dbReference type="ARBA" id="ARBA00022771"/>
    </source>
</evidence>
<dbReference type="PROSITE" id="PS50880">
    <property type="entry name" value="TOPRIM"/>
    <property type="match status" value="1"/>
</dbReference>
<evidence type="ECO:0000256" key="8">
    <source>
        <dbReference type="ARBA" id="ARBA00022833"/>
    </source>
</evidence>
<dbReference type="PIRSF" id="PIRSF002811">
    <property type="entry name" value="DnaG"/>
    <property type="match status" value="1"/>
</dbReference>
<evidence type="ECO:0000256" key="11">
    <source>
        <dbReference type="ARBA" id="ARBA00023163"/>
    </source>
</evidence>
<dbReference type="Pfam" id="PF10410">
    <property type="entry name" value="DnaB_bind"/>
    <property type="match status" value="1"/>
</dbReference>
<evidence type="ECO:0000256" key="9">
    <source>
        <dbReference type="ARBA" id="ARBA00022842"/>
    </source>
</evidence>
<evidence type="ECO:0000313" key="18">
    <source>
        <dbReference type="EMBL" id="OHA64332.1"/>
    </source>
</evidence>
<comment type="subunit">
    <text evidence="12">Monomer. Interacts with DnaB.</text>
</comment>
<dbReference type="GO" id="GO:0003677">
    <property type="term" value="F:DNA binding"/>
    <property type="evidence" value="ECO:0007669"/>
    <property type="project" value="UniProtKB-KW"/>
</dbReference>
<keyword evidence="3 12" id="KW-0808">Transferase</keyword>
<keyword evidence="8 13" id="KW-0862">Zinc</keyword>
<keyword evidence="10 12" id="KW-0238">DNA-binding</keyword>
<dbReference type="InterPro" id="IPR030846">
    <property type="entry name" value="DnaG_bac"/>
</dbReference>
<keyword evidence="6 13" id="KW-0479">Metal-binding</keyword>
<reference evidence="18 19" key="1">
    <citation type="journal article" date="2016" name="Nat. Commun.">
        <title>Thousands of microbial genomes shed light on interconnected biogeochemical processes in an aquifer system.</title>
        <authorList>
            <person name="Anantharaman K."/>
            <person name="Brown C.T."/>
            <person name="Hug L.A."/>
            <person name="Sharon I."/>
            <person name="Castelle C.J."/>
            <person name="Probst A.J."/>
            <person name="Thomas B.C."/>
            <person name="Singh A."/>
            <person name="Wilkins M.J."/>
            <person name="Karaoz U."/>
            <person name="Brodie E.L."/>
            <person name="Williams K.H."/>
            <person name="Hubbard S.S."/>
            <person name="Banfield J.F."/>
        </authorList>
    </citation>
    <scope>NUCLEOTIDE SEQUENCE [LARGE SCALE GENOMIC DNA]</scope>
</reference>
<dbReference type="Gene3D" id="3.90.580.10">
    <property type="entry name" value="Zinc finger, CHC2-type domain"/>
    <property type="match status" value="1"/>
</dbReference>
<dbReference type="Pfam" id="PF08275">
    <property type="entry name" value="DNAG_N"/>
    <property type="match status" value="1"/>
</dbReference>
<keyword evidence="1 12" id="KW-0240">DNA-directed RNA polymerase</keyword>
<name>A0A1G2QWE1_9BACT</name>
<evidence type="ECO:0000256" key="3">
    <source>
        <dbReference type="ARBA" id="ARBA00022679"/>
    </source>
</evidence>
<dbReference type="SMART" id="SM00493">
    <property type="entry name" value="TOPRIM"/>
    <property type="match status" value="1"/>
</dbReference>
<dbReference type="InterPro" id="IPR006295">
    <property type="entry name" value="DNA_primase_DnaG"/>
</dbReference>
<dbReference type="PANTHER" id="PTHR30313:SF2">
    <property type="entry name" value="DNA PRIMASE"/>
    <property type="match status" value="1"/>
</dbReference>
<dbReference type="Proteomes" id="UP000178170">
    <property type="component" value="Unassembled WGS sequence"/>
</dbReference>